<comment type="caution">
    <text evidence="1">The sequence shown here is derived from an EMBL/GenBank/DDBJ whole genome shotgun (WGS) entry which is preliminary data.</text>
</comment>
<sequence length="167" mass="19768">MKFPQFKRRLASEHLELTAFLKKLDDIVPEEMPELVAEEDKKAWAETDCLSCANCCKTMTPTFTKEDIIRISAHLQMTPKEFKAKWLYKEPDAGDWVNVTQPCQFLQADNKCSIYEVRPVDCAEFPHHHKKPFDNYNDTFIQNLAYCPATYNLVRRLKNRVEREYEW</sequence>
<reference evidence="2" key="1">
    <citation type="journal article" date="2019" name="Int. J. Syst. Evol. Microbiol.">
        <title>The Global Catalogue of Microorganisms (GCM) 10K type strain sequencing project: providing services to taxonomists for standard genome sequencing and annotation.</title>
        <authorList>
            <consortium name="The Broad Institute Genomics Platform"/>
            <consortium name="The Broad Institute Genome Sequencing Center for Infectious Disease"/>
            <person name="Wu L."/>
            <person name="Ma J."/>
        </authorList>
    </citation>
    <scope>NUCLEOTIDE SEQUENCE [LARGE SCALE GENOMIC DNA]</scope>
    <source>
        <strain evidence="2">JCM 31921</strain>
    </source>
</reference>
<dbReference type="InterPro" id="IPR005358">
    <property type="entry name" value="Puta_zinc/iron-chelating_dom"/>
</dbReference>
<protein>
    <submittedName>
        <fullName evidence="1">YkgJ family cysteine cluster protein</fullName>
    </submittedName>
</protein>
<evidence type="ECO:0000313" key="1">
    <source>
        <dbReference type="EMBL" id="GAA4452143.1"/>
    </source>
</evidence>
<dbReference type="Pfam" id="PF03692">
    <property type="entry name" value="CxxCxxCC"/>
    <property type="match status" value="1"/>
</dbReference>
<dbReference type="PANTHER" id="PTHR35866:SF1">
    <property type="entry name" value="YKGJ FAMILY CYSTEINE CLUSTER PROTEIN"/>
    <property type="match status" value="1"/>
</dbReference>
<accession>A0ABP8ML21</accession>
<keyword evidence="2" id="KW-1185">Reference proteome</keyword>
<gene>
    <name evidence="1" type="ORF">GCM10023092_10630</name>
</gene>
<evidence type="ECO:0000313" key="2">
    <source>
        <dbReference type="Proteomes" id="UP001501410"/>
    </source>
</evidence>
<proteinExistence type="predicted"/>
<dbReference type="Proteomes" id="UP001501410">
    <property type="component" value="Unassembled WGS sequence"/>
</dbReference>
<dbReference type="EMBL" id="BAABEZ010000014">
    <property type="protein sequence ID" value="GAA4452143.1"/>
    <property type="molecule type" value="Genomic_DNA"/>
</dbReference>
<name>A0ABP8ML21_9BACT</name>
<organism evidence="1 2">
    <name type="scientific">Rurimicrobium arvi</name>
    <dbReference type="NCBI Taxonomy" id="2049916"/>
    <lineage>
        <taxon>Bacteria</taxon>
        <taxon>Pseudomonadati</taxon>
        <taxon>Bacteroidota</taxon>
        <taxon>Chitinophagia</taxon>
        <taxon>Chitinophagales</taxon>
        <taxon>Chitinophagaceae</taxon>
        <taxon>Rurimicrobium</taxon>
    </lineage>
</organism>
<dbReference type="RefSeq" id="WP_344823541.1">
    <property type="nucleotide sequence ID" value="NZ_BAABEZ010000014.1"/>
</dbReference>
<dbReference type="PANTHER" id="PTHR35866">
    <property type="entry name" value="PUTATIVE-RELATED"/>
    <property type="match status" value="1"/>
</dbReference>